<reference evidence="1" key="1">
    <citation type="submission" date="2020-03" db="EMBL/GenBank/DDBJ databases">
        <title>The deep terrestrial virosphere.</title>
        <authorList>
            <person name="Holmfeldt K."/>
            <person name="Nilsson E."/>
            <person name="Simone D."/>
            <person name="Lopez-Fernandez M."/>
            <person name="Wu X."/>
            <person name="de Brujin I."/>
            <person name="Lundin D."/>
            <person name="Andersson A."/>
            <person name="Bertilsson S."/>
            <person name="Dopson M."/>
        </authorList>
    </citation>
    <scope>NUCLEOTIDE SEQUENCE</scope>
    <source>
        <strain evidence="2">MM415A00136</strain>
        <strain evidence="1">MM415B00397</strain>
    </source>
</reference>
<dbReference type="EMBL" id="MT141538">
    <property type="protein sequence ID" value="QJA65424.1"/>
    <property type="molecule type" value="Genomic_DNA"/>
</dbReference>
<accession>A0A6M3J6T3</accession>
<name>A0A6M3J6T3_9ZZZZ</name>
<dbReference type="AlphaFoldDB" id="A0A6M3J6T3"/>
<evidence type="ECO:0000313" key="1">
    <source>
        <dbReference type="EMBL" id="QJA65424.1"/>
    </source>
</evidence>
<protein>
    <submittedName>
        <fullName evidence="1">Uncharacterized protein</fullName>
    </submittedName>
</protein>
<dbReference type="EMBL" id="MT145195">
    <property type="protein sequence ID" value="QJI05139.1"/>
    <property type="molecule type" value="Genomic_DNA"/>
</dbReference>
<organism evidence="1">
    <name type="scientific">viral metagenome</name>
    <dbReference type="NCBI Taxonomy" id="1070528"/>
    <lineage>
        <taxon>unclassified sequences</taxon>
        <taxon>metagenomes</taxon>
        <taxon>organismal metagenomes</taxon>
    </lineage>
</organism>
<proteinExistence type="predicted"/>
<evidence type="ECO:0000313" key="2">
    <source>
        <dbReference type="EMBL" id="QJI05139.1"/>
    </source>
</evidence>
<gene>
    <name evidence="2" type="ORF">MM415A00136_0021</name>
    <name evidence="1" type="ORF">MM415B00397_0036</name>
</gene>
<sequence>MSEIIRSRIPKTARKQYYSSNASTSSVITLTQDTTAIEMVATTVPAAIRWIATTDTAGSVVGVPGATANWDHILPAGETAFLPVPIEANGTTYGSVVGVNRERGLYRRIAYISLGIGSVLTAEFMDERKA</sequence>